<keyword evidence="2" id="KW-1133">Transmembrane helix</keyword>
<dbReference type="AlphaFoldDB" id="A0A9P5NA12"/>
<dbReference type="Proteomes" id="UP000724874">
    <property type="component" value="Unassembled WGS sequence"/>
</dbReference>
<accession>A0A9P5NA12</accession>
<feature type="transmembrane region" description="Helical" evidence="2">
    <location>
        <begin position="347"/>
        <end position="368"/>
    </location>
</feature>
<feature type="compositionally biased region" description="Basic and acidic residues" evidence="1">
    <location>
        <begin position="143"/>
        <end position="152"/>
    </location>
</feature>
<dbReference type="EMBL" id="JADNYJ010000228">
    <property type="protein sequence ID" value="KAF8873804.1"/>
    <property type="molecule type" value="Genomic_DNA"/>
</dbReference>
<protein>
    <submittedName>
        <fullName evidence="3">Chromatin remodelling complex Rsc7/Swp82 subunit-domain-containing protein</fullName>
    </submittedName>
</protein>
<feature type="region of interest" description="Disordered" evidence="1">
    <location>
        <begin position="1"/>
        <end position="158"/>
    </location>
</feature>
<keyword evidence="4" id="KW-1185">Reference proteome</keyword>
<reference evidence="3" key="1">
    <citation type="submission" date="2020-11" db="EMBL/GenBank/DDBJ databases">
        <authorList>
            <consortium name="DOE Joint Genome Institute"/>
            <person name="Ahrendt S."/>
            <person name="Riley R."/>
            <person name="Andreopoulos W."/>
            <person name="LaButti K."/>
            <person name="Pangilinan J."/>
            <person name="Ruiz-duenas F.J."/>
            <person name="Barrasa J.M."/>
            <person name="Sanchez-Garcia M."/>
            <person name="Camarero S."/>
            <person name="Miyauchi S."/>
            <person name="Serrano A."/>
            <person name="Linde D."/>
            <person name="Babiker R."/>
            <person name="Drula E."/>
            <person name="Ayuso-Fernandez I."/>
            <person name="Pacheco R."/>
            <person name="Padilla G."/>
            <person name="Ferreira P."/>
            <person name="Barriuso J."/>
            <person name="Kellner H."/>
            <person name="Castanera R."/>
            <person name="Alfaro M."/>
            <person name="Ramirez L."/>
            <person name="Pisabarro A.G."/>
            <person name="Kuo A."/>
            <person name="Tritt A."/>
            <person name="Lipzen A."/>
            <person name="He G."/>
            <person name="Yan M."/>
            <person name="Ng V."/>
            <person name="Cullen D."/>
            <person name="Martin F."/>
            <person name="Rosso M.-N."/>
            <person name="Henrissat B."/>
            <person name="Hibbett D."/>
            <person name="Martinez A.T."/>
            <person name="Grigoriev I.V."/>
        </authorList>
    </citation>
    <scope>NUCLEOTIDE SEQUENCE</scope>
    <source>
        <strain evidence="3">AH 44721</strain>
    </source>
</reference>
<name>A0A9P5NA12_GYMJU</name>
<evidence type="ECO:0000256" key="1">
    <source>
        <dbReference type="SAM" id="MobiDB-lite"/>
    </source>
</evidence>
<keyword evidence="2" id="KW-0472">Membrane</keyword>
<dbReference type="OrthoDB" id="5598844at2759"/>
<gene>
    <name evidence="3" type="ORF">CPB84DRAFT_1829507</name>
</gene>
<dbReference type="Pfam" id="PF08624">
    <property type="entry name" value="CRC_subunit"/>
    <property type="match status" value="1"/>
</dbReference>
<keyword evidence="2" id="KW-0812">Transmembrane</keyword>
<feature type="compositionally biased region" description="Acidic residues" evidence="1">
    <location>
        <begin position="312"/>
        <end position="324"/>
    </location>
</feature>
<proteinExistence type="predicted"/>
<evidence type="ECO:0000313" key="3">
    <source>
        <dbReference type="EMBL" id="KAF8873804.1"/>
    </source>
</evidence>
<feature type="compositionally biased region" description="Acidic residues" evidence="1">
    <location>
        <begin position="36"/>
        <end position="55"/>
    </location>
</feature>
<feature type="compositionally biased region" description="Low complexity" evidence="1">
    <location>
        <begin position="14"/>
        <end position="30"/>
    </location>
</feature>
<feature type="compositionally biased region" description="Acidic residues" evidence="1">
    <location>
        <begin position="62"/>
        <end position="74"/>
    </location>
</feature>
<sequence>MSSVPKIVIRPRTSSHQNAASSSAAATPASQVDSAPEGDDDDVENDDSQAMDVDQEGPGPGDDNENAQGQDEDAQSLLGRGRGSTSAVSTPRARGRGRGRGRPRGRPANSLLIRLPKRNDDETEAEAEAEGENDADVEGGDAVEEHEPEKEAPLGGGKPFRKIHGEVYVIDGDEFITPEDPKGNEKIDQFGNLLGGRRFKAATFALPNRHPQRQYMLAIDAARTSGFRDSLYYFRRNLLAFKLNATQPEKDYLISEGKLGSHLRTRSVTLVTARSAFKLHGSKMIIDGRWVTDDYYETKNTALAPGMRDLREEEEEGEGEEELPNGDVNVTEVPKPKSKKRKVGLRMTFLLLVYTSLMGISFITAGILNQKYKWEALPDSPTKRRVLGGTKVGNGAWALAWVDTVMEFPDPAEETNTPEARERQRLLREAENSALAPIDLA</sequence>
<comment type="caution">
    <text evidence="3">The sequence shown here is derived from an EMBL/GenBank/DDBJ whole genome shotgun (WGS) entry which is preliminary data.</text>
</comment>
<organism evidence="3 4">
    <name type="scientific">Gymnopilus junonius</name>
    <name type="common">Spectacular rustgill mushroom</name>
    <name type="synonym">Gymnopilus spectabilis subsp. junonius</name>
    <dbReference type="NCBI Taxonomy" id="109634"/>
    <lineage>
        <taxon>Eukaryota</taxon>
        <taxon>Fungi</taxon>
        <taxon>Dikarya</taxon>
        <taxon>Basidiomycota</taxon>
        <taxon>Agaricomycotina</taxon>
        <taxon>Agaricomycetes</taxon>
        <taxon>Agaricomycetidae</taxon>
        <taxon>Agaricales</taxon>
        <taxon>Agaricineae</taxon>
        <taxon>Hymenogastraceae</taxon>
        <taxon>Gymnopilus</taxon>
    </lineage>
</organism>
<feature type="compositionally biased region" description="Acidic residues" evidence="1">
    <location>
        <begin position="121"/>
        <end position="142"/>
    </location>
</feature>
<feature type="region of interest" description="Disordered" evidence="1">
    <location>
        <begin position="307"/>
        <end position="337"/>
    </location>
</feature>
<evidence type="ECO:0000313" key="4">
    <source>
        <dbReference type="Proteomes" id="UP000724874"/>
    </source>
</evidence>
<evidence type="ECO:0000256" key="2">
    <source>
        <dbReference type="SAM" id="Phobius"/>
    </source>
</evidence>
<dbReference type="InterPro" id="IPR013933">
    <property type="entry name" value="CRC_Rsc7/Swp82"/>
</dbReference>
<feature type="compositionally biased region" description="Basic residues" evidence="1">
    <location>
        <begin position="93"/>
        <end position="105"/>
    </location>
</feature>